<dbReference type="SUPFAM" id="SSF51197">
    <property type="entry name" value="Clavaminate synthase-like"/>
    <property type="match status" value="1"/>
</dbReference>
<dbReference type="Proteomes" id="UP001346149">
    <property type="component" value="Unassembled WGS sequence"/>
</dbReference>
<keyword evidence="4" id="KW-1185">Reference proteome</keyword>
<comment type="similarity">
    <text evidence="1">Belongs to the alkB family.</text>
</comment>
<protein>
    <submittedName>
        <fullName evidence="3">Uncharacterized protein</fullName>
    </submittedName>
</protein>
<sequence>MPSGNVGISDGKNKFQADVGSGDVRHGHQPPVLFQDERDGFISWLRGEFAAANAIIDGLCHHLRAVGEPGEYDFLIGLIQQRRCNWTPVLHMQQYFPVSEILYALNQVMRRRQLQQPKFYDHSKLGDKEFRRTGPGFSKNQGQKGGEAVKEVLNSGFDGSNNNGTDAKGQKWKVSTKPDDATNDEKVVAKSLTEYNLKSPKTYEQISSGNSKSDSGLPNESCMSISKEVEEDIPNQNRKQHHLSTPKSFVGNEISDGRMVNVVDGMKLYENLLDDAKVKRLISLVTDLRAAGKKQQFRGKTYSISKRPMKGRGREIIQLGLPVANGPLEDEKDRIIEAIPALLQEVIEYIVDMNIMTLKPDSCIIDIYYEGDYSQPCLWPHWFERPFCLLSLTECNVTFGKVIAIDNPENFKGSLKLSLAPGSLLMMQGKSADIAKYSLPSLRKQRILITFARSQPKKSISIDNQLHITSPAIIQSSLQGAAPNRPINYISNPAGFKYYGSVPSKNIFPAAAIIPAINGMQQLLVAAPSMPFPTSVPIPLTSTTRWAAAPPRNQPPHPNIPGTGVFLPPGSVNPSSPALLSLSTTIEQNPNGNSIWEYGTEKSNPNQGNADCNCDIVEGKTIMKKEHEGGEQSH</sequence>
<proteinExistence type="inferred from homology"/>
<gene>
    <name evidence="3" type="ORF">SAY86_032003</name>
</gene>
<name>A0AAN7M8G2_TRANT</name>
<dbReference type="PANTHER" id="PTHR31447:SF0">
    <property type="entry name" value="HYDROXYPROLINE-RICH GLYCOPROTEIN FAMILY PROTEIN"/>
    <property type="match status" value="1"/>
</dbReference>
<comment type="caution">
    <text evidence="3">The sequence shown here is derived from an EMBL/GenBank/DDBJ whole genome shotgun (WGS) entry which is preliminary data.</text>
</comment>
<organism evidence="3 4">
    <name type="scientific">Trapa natans</name>
    <name type="common">Water chestnut</name>
    <dbReference type="NCBI Taxonomy" id="22666"/>
    <lineage>
        <taxon>Eukaryota</taxon>
        <taxon>Viridiplantae</taxon>
        <taxon>Streptophyta</taxon>
        <taxon>Embryophyta</taxon>
        <taxon>Tracheophyta</taxon>
        <taxon>Spermatophyta</taxon>
        <taxon>Magnoliopsida</taxon>
        <taxon>eudicotyledons</taxon>
        <taxon>Gunneridae</taxon>
        <taxon>Pentapetalae</taxon>
        <taxon>rosids</taxon>
        <taxon>malvids</taxon>
        <taxon>Myrtales</taxon>
        <taxon>Lythraceae</taxon>
        <taxon>Trapa</taxon>
    </lineage>
</organism>
<evidence type="ECO:0000256" key="1">
    <source>
        <dbReference type="ARBA" id="ARBA00007879"/>
    </source>
</evidence>
<reference evidence="3 4" key="1">
    <citation type="journal article" date="2023" name="Hortic Res">
        <title>Pangenome of water caltrop reveals structural variations and asymmetric subgenome divergence after allopolyploidization.</title>
        <authorList>
            <person name="Zhang X."/>
            <person name="Chen Y."/>
            <person name="Wang L."/>
            <person name="Yuan Y."/>
            <person name="Fang M."/>
            <person name="Shi L."/>
            <person name="Lu R."/>
            <person name="Comes H.P."/>
            <person name="Ma Y."/>
            <person name="Chen Y."/>
            <person name="Huang G."/>
            <person name="Zhou Y."/>
            <person name="Zheng Z."/>
            <person name="Qiu Y."/>
        </authorList>
    </citation>
    <scope>NUCLEOTIDE SEQUENCE [LARGE SCALE GENOMIC DNA]</scope>
    <source>
        <strain evidence="3">F231</strain>
    </source>
</reference>
<dbReference type="InterPro" id="IPR044842">
    <property type="entry name" value="ALKBH9B/ALKBH10B-like"/>
</dbReference>
<feature type="compositionally biased region" description="Basic and acidic residues" evidence="2">
    <location>
        <begin position="176"/>
        <end position="185"/>
    </location>
</feature>
<dbReference type="Gene3D" id="2.60.120.590">
    <property type="entry name" value="Alpha-ketoglutarate-dependent dioxygenase AlkB-like"/>
    <property type="match status" value="1"/>
</dbReference>
<feature type="region of interest" description="Disordered" evidence="2">
    <location>
        <begin position="125"/>
        <end position="185"/>
    </location>
</feature>
<dbReference type="PANTHER" id="PTHR31447">
    <property type="entry name" value="HYDROXYPROLINE-RICH GLYCOPROTEIN FAMILY PROTEIN-RELATED"/>
    <property type="match status" value="1"/>
</dbReference>
<dbReference type="EMBL" id="JAXQNO010000009">
    <property type="protein sequence ID" value="KAK4791590.1"/>
    <property type="molecule type" value="Genomic_DNA"/>
</dbReference>
<accession>A0AAN7M8G2</accession>
<feature type="region of interest" description="Disordered" evidence="2">
    <location>
        <begin position="202"/>
        <end position="221"/>
    </location>
</feature>
<evidence type="ECO:0000313" key="3">
    <source>
        <dbReference type="EMBL" id="KAK4791590.1"/>
    </source>
</evidence>
<dbReference type="GO" id="GO:0032451">
    <property type="term" value="F:demethylase activity"/>
    <property type="evidence" value="ECO:0007669"/>
    <property type="project" value="InterPro"/>
</dbReference>
<dbReference type="AlphaFoldDB" id="A0AAN7M8G2"/>
<dbReference type="InterPro" id="IPR037151">
    <property type="entry name" value="AlkB-like_sf"/>
</dbReference>
<dbReference type="GO" id="GO:0003729">
    <property type="term" value="F:mRNA binding"/>
    <property type="evidence" value="ECO:0007669"/>
    <property type="project" value="InterPro"/>
</dbReference>
<evidence type="ECO:0000313" key="4">
    <source>
        <dbReference type="Proteomes" id="UP001346149"/>
    </source>
</evidence>
<dbReference type="GO" id="GO:0006402">
    <property type="term" value="P:mRNA catabolic process"/>
    <property type="evidence" value="ECO:0007669"/>
    <property type="project" value="InterPro"/>
</dbReference>
<evidence type="ECO:0000256" key="2">
    <source>
        <dbReference type="SAM" id="MobiDB-lite"/>
    </source>
</evidence>